<evidence type="ECO:0000256" key="1">
    <source>
        <dbReference type="ARBA" id="ARBA00001933"/>
    </source>
</evidence>
<keyword evidence="8" id="KW-1185">Reference proteome</keyword>
<evidence type="ECO:0000256" key="4">
    <source>
        <dbReference type="ARBA" id="ARBA00022679"/>
    </source>
</evidence>
<dbReference type="InterPro" id="IPR015422">
    <property type="entry name" value="PyrdxlP-dep_Trfase_small"/>
</dbReference>
<evidence type="ECO:0000259" key="6">
    <source>
        <dbReference type="Pfam" id="PF00155"/>
    </source>
</evidence>
<comment type="cofactor">
    <cofactor evidence="1">
        <name>pyridoxal 5'-phosphate</name>
        <dbReference type="ChEBI" id="CHEBI:597326"/>
    </cofactor>
</comment>
<dbReference type="PANTHER" id="PTHR43795">
    <property type="entry name" value="BIFUNCTIONAL ASPARTATE AMINOTRANSFERASE AND GLUTAMATE/ASPARTATE-PREPHENATE AMINOTRANSFERASE-RELATED"/>
    <property type="match status" value="1"/>
</dbReference>
<dbReference type="Gene3D" id="3.90.1150.10">
    <property type="entry name" value="Aspartate Aminotransferase, domain 1"/>
    <property type="match status" value="1"/>
</dbReference>
<sequence length="416" mass="45676">MDGFGLSARGAANVAAIWPRISRAVEERERPENLVIDMGTSENMLIREELIGLYKNAVQEGLCRKHLSYPNRFTGDQDLINALAGFFNQYFEPCIPVDKQHIVVAPGVAFALDALLYNICEAGDGILIPAPCWNGFDWLVNVRAGVHPIVARVSNLDDVFVPSKVLESLDLAFSQSSRPIKGLLFTNPQNPLGQCYSVEMLEKIIKFCDDRKIHFISDEIYAMSRFAAPDIPTPTPFVSALQLNIEGFFCDPSRVHVIWGLSKDLGSNGLRMGCCVTQANKHLATGLALSSNTQLSSLTALVTTSLLASPTLPQLFALSSQRLAGAYICITEWLRQHNIPFIPANMGCFVFARVAPNANTWEDEANIIQAWKTAGVSVSPGKSYHVPENAKGWARINFALAPMDLAEALRRLNSVV</sequence>
<evidence type="ECO:0000313" key="7">
    <source>
        <dbReference type="EMBL" id="KAJ3577056.1"/>
    </source>
</evidence>
<keyword evidence="4" id="KW-0808">Transferase</keyword>
<protein>
    <recommendedName>
        <fullName evidence="6">Aminotransferase class I/classII large domain-containing protein</fullName>
    </recommendedName>
</protein>
<comment type="similarity">
    <text evidence="2">Belongs to the class-I pyridoxal-phosphate-dependent aminotransferase family.</text>
</comment>
<dbReference type="Pfam" id="PF00155">
    <property type="entry name" value="Aminotran_1_2"/>
    <property type="match status" value="1"/>
</dbReference>
<dbReference type="GO" id="GO:0006520">
    <property type="term" value="P:amino acid metabolic process"/>
    <property type="evidence" value="ECO:0007669"/>
    <property type="project" value="TreeGrafter"/>
</dbReference>
<name>A0A9W8NI37_9PEZI</name>
<dbReference type="Proteomes" id="UP001148614">
    <property type="component" value="Unassembled WGS sequence"/>
</dbReference>
<dbReference type="SUPFAM" id="SSF53383">
    <property type="entry name" value="PLP-dependent transferases"/>
    <property type="match status" value="1"/>
</dbReference>
<dbReference type="GO" id="GO:0008483">
    <property type="term" value="F:transaminase activity"/>
    <property type="evidence" value="ECO:0007669"/>
    <property type="project" value="UniProtKB-KW"/>
</dbReference>
<gene>
    <name evidence="7" type="ORF">NPX13_g3504</name>
</gene>
<dbReference type="GO" id="GO:0030170">
    <property type="term" value="F:pyridoxal phosphate binding"/>
    <property type="evidence" value="ECO:0007669"/>
    <property type="project" value="InterPro"/>
</dbReference>
<feature type="domain" description="Aminotransferase class I/classII large" evidence="6">
    <location>
        <begin position="57"/>
        <end position="412"/>
    </location>
</feature>
<proteinExistence type="inferred from homology"/>
<dbReference type="InterPro" id="IPR050478">
    <property type="entry name" value="Ethylene_sulfur-biosynth"/>
</dbReference>
<dbReference type="PRINTS" id="PR00753">
    <property type="entry name" value="ACCSYNTHASE"/>
</dbReference>
<dbReference type="EMBL" id="JANPWZ010000440">
    <property type="protein sequence ID" value="KAJ3577056.1"/>
    <property type="molecule type" value="Genomic_DNA"/>
</dbReference>
<keyword evidence="3" id="KW-0032">Aminotransferase</keyword>
<reference evidence="7" key="1">
    <citation type="submission" date="2022-07" db="EMBL/GenBank/DDBJ databases">
        <title>Genome Sequence of Xylaria arbuscula.</title>
        <authorList>
            <person name="Buettner E."/>
        </authorList>
    </citation>
    <scope>NUCLEOTIDE SEQUENCE</scope>
    <source>
        <strain evidence="7">VT107</strain>
    </source>
</reference>
<dbReference type="PANTHER" id="PTHR43795:SF32">
    <property type="entry name" value="AMINOTRANSFERASE GLII-RELATED"/>
    <property type="match status" value="1"/>
</dbReference>
<dbReference type="InterPro" id="IPR004839">
    <property type="entry name" value="Aminotransferase_I/II_large"/>
</dbReference>
<dbReference type="VEuPathDB" id="FungiDB:F4678DRAFT_431410"/>
<keyword evidence="5" id="KW-0663">Pyridoxal phosphate</keyword>
<evidence type="ECO:0000256" key="5">
    <source>
        <dbReference type="ARBA" id="ARBA00022898"/>
    </source>
</evidence>
<comment type="caution">
    <text evidence="7">The sequence shown here is derived from an EMBL/GenBank/DDBJ whole genome shotgun (WGS) entry which is preliminary data.</text>
</comment>
<dbReference type="CDD" id="cd00609">
    <property type="entry name" value="AAT_like"/>
    <property type="match status" value="1"/>
</dbReference>
<evidence type="ECO:0000313" key="8">
    <source>
        <dbReference type="Proteomes" id="UP001148614"/>
    </source>
</evidence>
<dbReference type="InterPro" id="IPR015424">
    <property type="entry name" value="PyrdxlP-dep_Trfase"/>
</dbReference>
<accession>A0A9W8NI37</accession>
<dbReference type="InterPro" id="IPR015421">
    <property type="entry name" value="PyrdxlP-dep_Trfase_major"/>
</dbReference>
<organism evidence="7 8">
    <name type="scientific">Xylaria arbuscula</name>
    <dbReference type="NCBI Taxonomy" id="114810"/>
    <lineage>
        <taxon>Eukaryota</taxon>
        <taxon>Fungi</taxon>
        <taxon>Dikarya</taxon>
        <taxon>Ascomycota</taxon>
        <taxon>Pezizomycotina</taxon>
        <taxon>Sordariomycetes</taxon>
        <taxon>Xylariomycetidae</taxon>
        <taxon>Xylariales</taxon>
        <taxon>Xylariaceae</taxon>
        <taxon>Xylaria</taxon>
    </lineage>
</organism>
<evidence type="ECO:0000256" key="2">
    <source>
        <dbReference type="ARBA" id="ARBA00007441"/>
    </source>
</evidence>
<evidence type="ECO:0000256" key="3">
    <source>
        <dbReference type="ARBA" id="ARBA00022576"/>
    </source>
</evidence>
<dbReference type="AlphaFoldDB" id="A0A9W8NI37"/>
<dbReference type="Gene3D" id="3.40.640.10">
    <property type="entry name" value="Type I PLP-dependent aspartate aminotransferase-like (Major domain)"/>
    <property type="match status" value="1"/>
</dbReference>